<feature type="compositionally biased region" description="Basic and acidic residues" evidence="1">
    <location>
        <begin position="11"/>
        <end position="30"/>
    </location>
</feature>
<dbReference type="EMBL" id="CADCTP010000284">
    <property type="protein sequence ID" value="CAA9274598.1"/>
    <property type="molecule type" value="Genomic_DNA"/>
</dbReference>
<feature type="compositionally biased region" description="Basic residues" evidence="1">
    <location>
        <begin position="1"/>
        <end position="10"/>
    </location>
</feature>
<organism evidence="2">
    <name type="scientific">uncultured Mycobacteriales bacterium</name>
    <dbReference type="NCBI Taxonomy" id="581187"/>
    <lineage>
        <taxon>Bacteria</taxon>
        <taxon>Bacillati</taxon>
        <taxon>Actinomycetota</taxon>
        <taxon>Actinomycetes</taxon>
        <taxon>Mycobacteriales</taxon>
        <taxon>environmental samples</taxon>
    </lineage>
</organism>
<reference evidence="2" key="1">
    <citation type="submission" date="2020-02" db="EMBL/GenBank/DDBJ databases">
        <authorList>
            <person name="Meier V. D."/>
        </authorList>
    </citation>
    <scope>NUCLEOTIDE SEQUENCE</scope>
    <source>
        <strain evidence="2">AVDCRST_MAG41</strain>
    </source>
</reference>
<evidence type="ECO:0000313" key="2">
    <source>
        <dbReference type="EMBL" id="CAA9274598.1"/>
    </source>
</evidence>
<feature type="non-terminal residue" evidence="2">
    <location>
        <position position="124"/>
    </location>
</feature>
<protein>
    <submittedName>
        <fullName evidence="2">Uncharacterized protein</fullName>
    </submittedName>
</protein>
<sequence length="124" mass="13375">GRTVHRRRRPREVPDARVHRPRAGHLDRAAAGHRGMGGRRRRPGQAPARRPAAARRGRDHGPGPVRGAPAHRRAVHRGQGLDRRVRRAGVRRPRRGGRDRGPAPDGAVRAAGAAPVLAAGPRGL</sequence>
<feature type="compositionally biased region" description="Basic residues" evidence="1">
    <location>
        <begin position="84"/>
        <end position="95"/>
    </location>
</feature>
<proteinExistence type="predicted"/>
<feature type="compositionally biased region" description="Low complexity" evidence="1">
    <location>
        <begin position="103"/>
        <end position="124"/>
    </location>
</feature>
<feature type="non-terminal residue" evidence="2">
    <location>
        <position position="1"/>
    </location>
</feature>
<name>A0A6J4JFA3_9ACTN</name>
<evidence type="ECO:0000256" key="1">
    <source>
        <dbReference type="SAM" id="MobiDB-lite"/>
    </source>
</evidence>
<gene>
    <name evidence="2" type="ORF">AVDCRST_MAG41-3125</name>
</gene>
<dbReference type="AlphaFoldDB" id="A0A6J4JFA3"/>
<accession>A0A6J4JFA3</accession>
<feature type="region of interest" description="Disordered" evidence="1">
    <location>
        <begin position="1"/>
        <end position="124"/>
    </location>
</feature>